<dbReference type="RefSeq" id="WP_147189933.1">
    <property type="nucleotide sequence ID" value="NZ_CP042435.1"/>
</dbReference>
<proteinExistence type="predicted"/>
<keyword evidence="3" id="KW-1185">Reference proteome</keyword>
<name>A0A5B8VBR7_9BACT</name>
<organism evidence="2 3">
    <name type="scientific">Panacibacter ginsenosidivorans</name>
    <dbReference type="NCBI Taxonomy" id="1813871"/>
    <lineage>
        <taxon>Bacteria</taxon>
        <taxon>Pseudomonadati</taxon>
        <taxon>Bacteroidota</taxon>
        <taxon>Chitinophagia</taxon>
        <taxon>Chitinophagales</taxon>
        <taxon>Chitinophagaceae</taxon>
        <taxon>Panacibacter</taxon>
    </lineage>
</organism>
<sequence length="177" mass="20688">MKQFLSLLFLVITVYSYAQQTYSVTMNGIGPFKLNMKKTDLEKILGKEIKLKNLLKEDWTYDTVSYDYNNISFTFVFDRQSADEKNYDIILREIKSNSTFLKTPSGITIGDDKIKIINTYEAYTIWIVPDYENNYTSRSKTRATIWVQSDDGGNNIQFHTNMNKVESISVTWNENYD</sequence>
<reference evidence="2 3" key="1">
    <citation type="journal article" date="2016" name="Int. J. Syst. Evol. Microbiol.">
        <title>Panacibacter ginsenosidivorans gen. nov., sp. nov., with ginsenoside converting activity isolated from soil of a ginseng field.</title>
        <authorList>
            <person name="Siddiqi M.Z."/>
            <person name="Muhammad Shafi S."/>
            <person name="Choi K.D."/>
            <person name="Im W.T."/>
        </authorList>
    </citation>
    <scope>NUCLEOTIDE SEQUENCE [LARGE SCALE GENOMIC DNA]</scope>
    <source>
        <strain evidence="2 3">Gsoil1550</strain>
    </source>
</reference>
<evidence type="ECO:0000256" key="1">
    <source>
        <dbReference type="SAM" id="SignalP"/>
    </source>
</evidence>
<gene>
    <name evidence="2" type="ORF">FRZ67_12750</name>
</gene>
<dbReference type="EMBL" id="CP042435">
    <property type="protein sequence ID" value="QEC68126.1"/>
    <property type="molecule type" value="Genomic_DNA"/>
</dbReference>
<evidence type="ECO:0000313" key="2">
    <source>
        <dbReference type="EMBL" id="QEC68126.1"/>
    </source>
</evidence>
<dbReference type="KEGG" id="pgin:FRZ67_12750"/>
<keyword evidence="1" id="KW-0732">Signal</keyword>
<dbReference type="AlphaFoldDB" id="A0A5B8VBR7"/>
<dbReference type="Proteomes" id="UP000321533">
    <property type="component" value="Chromosome"/>
</dbReference>
<protein>
    <submittedName>
        <fullName evidence="2">Uncharacterized protein</fullName>
    </submittedName>
</protein>
<accession>A0A5B8VBR7</accession>
<evidence type="ECO:0000313" key="3">
    <source>
        <dbReference type="Proteomes" id="UP000321533"/>
    </source>
</evidence>
<feature type="chain" id="PRO_5023145001" evidence="1">
    <location>
        <begin position="19"/>
        <end position="177"/>
    </location>
</feature>
<feature type="signal peptide" evidence="1">
    <location>
        <begin position="1"/>
        <end position="18"/>
    </location>
</feature>